<evidence type="ECO:0000313" key="6">
    <source>
        <dbReference type="Proteomes" id="UP000076586"/>
    </source>
</evidence>
<dbReference type="PANTHER" id="PTHR38445:SF10">
    <property type="entry name" value="GNTR-FAMILY TRANSCRIPTIONAL REGULATOR"/>
    <property type="match status" value="1"/>
</dbReference>
<protein>
    <submittedName>
        <fullName evidence="5">Regulatory protein, gntR family</fullName>
    </submittedName>
</protein>
<dbReference type="InterPro" id="IPR036388">
    <property type="entry name" value="WH-like_DNA-bd_sf"/>
</dbReference>
<dbReference type="Proteomes" id="UP000076586">
    <property type="component" value="Unassembled WGS sequence"/>
</dbReference>
<dbReference type="SMART" id="SM00345">
    <property type="entry name" value="HTH_GNTR"/>
    <property type="match status" value="1"/>
</dbReference>
<reference evidence="6" key="2">
    <citation type="journal article" date="2017" name="Genome Announc.">
        <title>Draft genome sequence of Paludibacter jiangxiensis NM7(T), a propionate-producing fermentative bacterium.</title>
        <authorList>
            <person name="Qiu Y.-L."/>
            <person name="Tourlousse D.M."/>
            <person name="Matsuura N."/>
            <person name="Ohashi A."/>
            <person name="Sekiguchi Y."/>
        </authorList>
    </citation>
    <scope>NUCLEOTIDE SEQUENCE [LARGE SCALE GENOMIC DNA]</scope>
    <source>
        <strain evidence="6">NM7</strain>
    </source>
</reference>
<dbReference type="InterPro" id="IPR028082">
    <property type="entry name" value="Peripla_BP_I"/>
</dbReference>
<dbReference type="SUPFAM" id="SSF46785">
    <property type="entry name" value="Winged helix' DNA-binding domain"/>
    <property type="match status" value="1"/>
</dbReference>
<gene>
    <name evidence="5" type="ORF">PJIAN_1796</name>
</gene>
<evidence type="ECO:0000256" key="1">
    <source>
        <dbReference type="ARBA" id="ARBA00023015"/>
    </source>
</evidence>
<dbReference type="RefSeq" id="WP_068702205.1">
    <property type="nucleotide sequence ID" value="NZ_BDCR01000001.1"/>
</dbReference>
<dbReference type="GO" id="GO:0003700">
    <property type="term" value="F:DNA-binding transcription factor activity"/>
    <property type="evidence" value="ECO:0007669"/>
    <property type="project" value="InterPro"/>
</dbReference>
<evidence type="ECO:0000256" key="2">
    <source>
        <dbReference type="ARBA" id="ARBA00023125"/>
    </source>
</evidence>
<dbReference type="Pfam" id="PF13377">
    <property type="entry name" value="Peripla_BP_3"/>
    <property type="match status" value="1"/>
</dbReference>
<feature type="domain" description="HTH gntR-type" evidence="4">
    <location>
        <begin position="10"/>
        <end position="78"/>
    </location>
</feature>
<name>A0A170YZJ4_9BACT</name>
<keyword evidence="2" id="KW-0238">DNA-binding</keyword>
<dbReference type="SUPFAM" id="SSF53822">
    <property type="entry name" value="Periplasmic binding protein-like I"/>
    <property type="match status" value="1"/>
</dbReference>
<accession>A0A170YZJ4</accession>
<organism evidence="5 6">
    <name type="scientific">Paludibacter jiangxiensis</name>
    <dbReference type="NCBI Taxonomy" id="681398"/>
    <lineage>
        <taxon>Bacteria</taxon>
        <taxon>Pseudomonadati</taxon>
        <taxon>Bacteroidota</taxon>
        <taxon>Bacteroidia</taxon>
        <taxon>Bacteroidales</taxon>
        <taxon>Paludibacteraceae</taxon>
        <taxon>Paludibacter</taxon>
    </lineage>
</organism>
<evidence type="ECO:0000313" key="5">
    <source>
        <dbReference type="EMBL" id="GAT62203.1"/>
    </source>
</evidence>
<dbReference type="PANTHER" id="PTHR38445">
    <property type="entry name" value="HTH-TYPE TRANSCRIPTIONAL REPRESSOR YTRA"/>
    <property type="match status" value="1"/>
</dbReference>
<proteinExistence type="predicted"/>
<dbReference type="Pfam" id="PF00392">
    <property type="entry name" value="GntR"/>
    <property type="match status" value="1"/>
</dbReference>
<reference evidence="6" key="1">
    <citation type="submission" date="2016-04" db="EMBL/GenBank/DDBJ databases">
        <title>Draft genome sequence of Paludibacter jiangxiensis strain NM7.</title>
        <authorList>
            <person name="Qiu Y."/>
            <person name="Matsuura N."/>
            <person name="Ohashi A."/>
            <person name="Tourlousse M.D."/>
            <person name="Sekiguchi Y."/>
        </authorList>
    </citation>
    <scope>NUCLEOTIDE SEQUENCE [LARGE SCALE GENOMIC DNA]</scope>
    <source>
        <strain evidence="6">NM7</strain>
    </source>
</reference>
<dbReference type="InterPro" id="IPR000524">
    <property type="entry name" value="Tscrpt_reg_HTH_GntR"/>
</dbReference>
<evidence type="ECO:0000259" key="4">
    <source>
        <dbReference type="PROSITE" id="PS50949"/>
    </source>
</evidence>
<dbReference type="OrthoDB" id="742238at2"/>
<evidence type="ECO:0000256" key="3">
    <source>
        <dbReference type="ARBA" id="ARBA00023163"/>
    </source>
</evidence>
<dbReference type="Gene3D" id="3.40.50.2300">
    <property type="match status" value="1"/>
</dbReference>
<dbReference type="PROSITE" id="PS50949">
    <property type="entry name" value="HTH_GNTR"/>
    <property type="match status" value="1"/>
</dbReference>
<keyword evidence="6" id="KW-1185">Reference proteome</keyword>
<keyword evidence="3" id="KW-0804">Transcription</keyword>
<sequence>MFEIEFSQQTTKVKQLANAIQDAITIGEYPEGSALPSINDLSKTCRVARDTVFKAFQTLKESGVIESTPTKGYYVATATTQILAMFDIFSPYKNDMYHALTNNLPANYKVDLYFHHYNKKFFESIIKESIGKYNLYIIMNISNDVYSDVLDELDSNRVLLLDFGKFEKDKYAYVCQGFDKTLYDCLMSGAELFRKYKKVTMVFPESSEHPRSCIPYFEKFCDENALEHALITRENILESDVNVHEAYLIVKHSDLIEFTKICRSKGFNMGTDIGVVTFNDAPMLEVIENGITSISADFKKMGSLASEFIQTKQKIQTYIPTKLIVRGSL</sequence>
<dbReference type="InterPro" id="IPR046335">
    <property type="entry name" value="LacI/GalR-like_sensor"/>
</dbReference>
<comment type="caution">
    <text evidence="5">The sequence shown here is derived from an EMBL/GenBank/DDBJ whole genome shotgun (WGS) entry which is preliminary data.</text>
</comment>
<dbReference type="STRING" id="681398.PJIAN_1796"/>
<dbReference type="AlphaFoldDB" id="A0A170YZJ4"/>
<dbReference type="InterPro" id="IPR036390">
    <property type="entry name" value="WH_DNA-bd_sf"/>
</dbReference>
<dbReference type="Gene3D" id="1.10.10.10">
    <property type="entry name" value="Winged helix-like DNA-binding domain superfamily/Winged helix DNA-binding domain"/>
    <property type="match status" value="1"/>
</dbReference>
<dbReference type="CDD" id="cd07377">
    <property type="entry name" value="WHTH_GntR"/>
    <property type="match status" value="1"/>
</dbReference>
<dbReference type="EMBL" id="BDCR01000001">
    <property type="protein sequence ID" value="GAT62203.1"/>
    <property type="molecule type" value="Genomic_DNA"/>
</dbReference>
<dbReference type="GO" id="GO:0003677">
    <property type="term" value="F:DNA binding"/>
    <property type="evidence" value="ECO:0007669"/>
    <property type="project" value="UniProtKB-KW"/>
</dbReference>
<keyword evidence="1" id="KW-0805">Transcription regulation</keyword>